<gene>
    <name evidence="1" type="ORF">PVK06_039784</name>
</gene>
<dbReference type="Proteomes" id="UP001358586">
    <property type="component" value="Chromosome 11"/>
</dbReference>
<reference evidence="1 2" key="1">
    <citation type="submission" date="2023-03" db="EMBL/GenBank/DDBJ databases">
        <title>WGS of Gossypium arboreum.</title>
        <authorList>
            <person name="Yu D."/>
        </authorList>
    </citation>
    <scope>NUCLEOTIDE SEQUENCE [LARGE SCALE GENOMIC DNA]</scope>
    <source>
        <tissue evidence="1">Leaf</tissue>
    </source>
</reference>
<accession>A0ABR0N3S2</accession>
<evidence type="ECO:0000313" key="2">
    <source>
        <dbReference type="Proteomes" id="UP001358586"/>
    </source>
</evidence>
<dbReference type="EMBL" id="JARKNE010000011">
    <property type="protein sequence ID" value="KAK5785221.1"/>
    <property type="molecule type" value="Genomic_DNA"/>
</dbReference>
<keyword evidence="2" id="KW-1185">Reference proteome</keyword>
<sequence length="111" mass="11970">MAKVLLNLHERFSKFSSLLISSLFRSLGRTMRLVFLGVFVFGEDEREGGVNRARGSVDDKGMGYRRSLIVKCRGGSGGLPIVKDVATGSGSGHEVDAIILGQNNGRLGMNK</sequence>
<evidence type="ECO:0000313" key="1">
    <source>
        <dbReference type="EMBL" id="KAK5785221.1"/>
    </source>
</evidence>
<comment type="caution">
    <text evidence="1">The sequence shown here is derived from an EMBL/GenBank/DDBJ whole genome shotgun (WGS) entry which is preliminary data.</text>
</comment>
<organism evidence="1 2">
    <name type="scientific">Gossypium arboreum</name>
    <name type="common">Tree cotton</name>
    <name type="synonym">Gossypium nanking</name>
    <dbReference type="NCBI Taxonomy" id="29729"/>
    <lineage>
        <taxon>Eukaryota</taxon>
        <taxon>Viridiplantae</taxon>
        <taxon>Streptophyta</taxon>
        <taxon>Embryophyta</taxon>
        <taxon>Tracheophyta</taxon>
        <taxon>Spermatophyta</taxon>
        <taxon>Magnoliopsida</taxon>
        <taxon>eudicotyledons</taxon>
        <taxon>Gunneridae</taxon>
        <taxon>Pentapetalae</taxon>
        <taxon>rosids</taxon>
        <taxon>malvids</taxon>
        <taxon>Malvales</taxon>
        <taxon>Malvaceae</taxon>
        <taxon>Malvoideae</taxon>
        <taxon>Gossypium</taxon>
    </lineage>
</organism>
<proteinExistence type="predicted"/>
<protein>
    <submittedName>
        <fullName evidence="1">Uncharacterized protein</fullName>
    </submittedName>
</protein>
<name>A0ABR0N3S2_GOSAR</name>